<protein>
    <recommendedName>
        <fullName evidence="4">Ivy1p</fullName>
    </recommendedName>
</protein>
<dbReference type="RefSeq" id="XP_056081214.1">
    <property type="nucleotide sequence ID" value="XM_056221422.1"/>
</dbReference>
<dbReference type="GeneID" id="80917310"/>
<sequence length="454" mass="50448">MPGDNNEQVQGSPSSDQGLRVDWDDGNHYDVSPDRYAPHLSEFYPIVNNKKQVTSSAGSENNDHLDDMNHLRTSKVYSKARRASSITSGTSTINDLQTLITKRDVKETQEALSTLFRNSNAYSDSLLKTSQNGAEIAHSLENIAKLKGCNDETAEKLLSASGLFYLLSNHQLIMSKYFNDLLGDSLIDDIDEFKLQTKIMENKFKVQSKEQSLKLKLQERHNFDISKRKIRNLVSYRESLSSLQARLDQLETLKHDFYMDSYELVENTCNKVLNKVATVSRAQVEISENIARKGWSGGGLDELLCDADDPFSKKTDGPFTTTDADEETGGEEYNSDGGTGGNDVVLNELLEGTNQPSASKTSLSKSKTSTESSPHHTQSSSNEEGVRSRSTDSCNNDDDDDTDNLMGPENSFSLPPTRNSTDETAHTLRQLSIKEHNDNHDSDTDGMEDQSSNI</sequence>
<dbReference type="Proteomes" id="UP001161438">
    <property type="component" value="Chromosome 4"/>
</dbReference>
<gene>
    <name evidence="2" type="primary">SMKI04G4390</name>
    <name evidence="2" type="ORF">SMKI_04G4390</name>
</gene>
<proteinExistence type="predicted"/>
<dbReference type="GO" id="GO:0000329">
    <property type="term" value="C:fungal-type vacuole membrane"/>
    <property type="evidence" value="ECO:0007669"/>
    <property type="project" value="InterPro"/>
</dbReference>
<dbReference type="PANTHER" id="PTHR38407:SF1">
    <property type="entry name" value="PROTEIN IVY1"/>
    <property type="match status" value="1"/>
</dbReference>
<evidence type="ECO:0000256" key="1">
    <source>
        <dbReference type="SAM" id="MobiDB-lite"/>
    </source>
</evidence>
<organism evidence="2 3">
    <name type="scientific">Saccharomyces mikatae IFO 1815</name>
    <dbReference type="NCBI Taxonomy" id="226126"/>
    <lineage>
        <taxon>Eukaryota</taxon>
        <taxon>Fungi</taxon>
        <taxon>Dikarya</taxon>
        <taxon>Ascomycota</taxon>
        <taxon>Saccharomycotina</taxon>
        <taxon>Saccharomycetes</taxon>
        <taxon>Saccharomycetales</taxon>
        <taxon>Saccharomycetaceae</taxon>
        <taxon>Saccharomyces</taxon>
    </lineage>
</organism>
<feature type="compositionally biased region" description="Basic and acidic residues" evidence="1">
    <location>
        <begin position="420"/>
        <end position="443"/>
    </location>
</feature>
<feature type="compositionally biased region" description="Polar residues" evidence="1">
    <location>
        <begin position="410"/>
        <end position="419"/>
    </location>
</feature>
<dbReference type="Gene3D" id="1.20.1270.60">
    <property type="entry name" value="Arfaptin homology (AH) domain/BAR domain"/>
    <property type="match status" value="1"/>
</dbReference>
<dbReference type="FunFam" id="1.20.1270.60:FF:000088">
    <property type="entry name" value="Ivy1p"/>
    <property type="match status" value="1"/>
</dbReference>
<feature type="compositionally biased region" description="Basic and acidic residues" evidence="1">
    <location>
        <begin position="19"/>
        <end position="34"/>
    </location>
</feature>
<feature type="compositionally biased region" description="Acidic residues" evidence="1">
    <location>
        <begin position="323"/>
        <end position="334"/>
    </location>
</feature>
<accession>A0AA35IWA5</accession>
<feature type="compositionally biased region" description="Polar residues" evidence="1">
    <location>
        <begin position="1"/>
        <end position="17"/>
    </location>
</feature>
<dbReference type="EMBL" id="OX365760">
    <property type="protein sequence ID" value="CAI4038099.1"/>
    <property type="molecule type" value="Genomic_DNA"/>
</dbReference>
<dbReference type="InterPro" id="IPR037470">
    <property type="entry name" value="IVY1"/>
</dbReference>
<dbReference type="InterPro" id="IPR027267">
    <property type="entry name" value="AH/BAR_dom_sf"/>
</dbReference>
<keyword evidence="3" id="KW-1185">Reference proteome</keyword>
<evidence type="ECO:0000313" key="2">
    <source>
        <dbReference type="EMBL" id="CAI4038099.1"/>
    </source>
</evidence>
<feature type="region of interest" description="Disordered" evidence="1">
    <location>
        <begin position="309"/>
        <end position="454"/>
    </location>
</feature>
<name>A0AA35IWA5_SACMI</name>
<feature type="compositionally biased region" description="Low complexity" evidence="1">
    <location>
        <begin position="357"/>
        <end position="372"/>
    </location>
</feature>
<reference evidence="2" key="1">
    <citation type="submission" date="2022-10" db="EMBL/GenBank/DDBJ databases">
        <authorList>
            <person name="Byrne P K."/>
        </authorList>
    </citation>
    <scope>NUCLEOTIDE SEQUENCE</scope>
    <source>
        <strain evidence="2">IFO1815</strain>
    </source>
</reference>
<evidence type="ECO:0008006" key="4">
    <source>
        <dbReference type="Google" id="ProtNLM"/>
    </source>
</evidence>
<feature type="region of interest" description="Disordered" evidence="1">
    <location>
        <begin position="1"/>
        <end position="34"/>
    </location>
</feature>
<dbReference type="GO" id="GO:0042144">
    <property type="term" value="P:vacuole fusion, non-autophagic"/>
    <property type="evidence" value="ECO:0007669"/>
    <property type="project" value="InterPro"/>
</dbReference>
<dbReference type="PANTHER" id="PTHR38407">
    <property type="entry name" value="PROTEIN IVY1"/>
    <property type="match status" value="1"/>
</dbReference>
<dbReference type="GO" id="GO:0005543">
    <property type="term" value="F:phospholipid binding"/>
    <property type="evidence" value="ECO:0007669"/>
    <property type="project" value="InterPro"/>
</dbReference>
<evidence type="ECO:0000313" key="3">
    <source>
        <dbReference type="Proteomes" id="UP001161438"/>
    </source>
</evidence>
<dbReference type="AlphaFoldDB" id="A0AA35IWA5"/>